<evidence type="ECO:0000313" key="4">
    <source>
        <dbReference type="EMBL" id="GIE01962.1"/>
    </source>
</evidence>
<protein>
    <submittedName>
        <fullName evidence="4">Phosphoesterase</fullName>
    </submittedName>
</protein>
<dbReference type="NCBIfam" id="TIGR02601">
    <property type="entry name" value="autotrns_rpt"/>
    <property type="match status" value="1"/>
</dbReference>
<dbReference type="EMBL" id="BOML01000027">
    <property type="protein sequence ID" value="GIE01962.1"/>
    <property type="molecule type" value="Genomic_DNA"/>
</dbReference>
<name>A0ABQ3YWJ3_9ACTN</name>
<evidence type="ECO:0000259" key="3">
    <source>
        <dbReference type="SMART" id="SM00014"/>
    </source>
</evidence>
<dbReference type="Pfam" id="PF01569">
    <property type="entry name" value="PAP2"/>
    <property type="match status" value="1"/>
</dbReference>
<dbReference type="PROSITE" id="PS51318">
    <property type="entry name" value="TAT"/>
    <property type="match status" value="1"/>
</dbReference>
<gene>
    <name evidence="4" type="ORF">Adu01nite_33120</name>
</gene>
<dbReference type="InterPro" id="IPR006311">
    <property type="entry name" value="TAT_signal"/>
</dbReference>
<comment type="caution">
    <text evidence="4">The sequence shown here is derived from an EMBL/GenBank/DDBJ whole genome shotgun (WGS) entry which is preliminary data.</text>
</comment>
<feature type="signal peptide" evidence="2">
    <location>
        <begin position="1"/>
        <end position="31"/>
    </location>
</feature>
<dbReference type="InterPro" id="IPR013425">
    <property type="entry name" value="Autotrns_rpt"/>
</dbReference>
<evidence type="ECO:0000256" key="2">
    <source>
        <dbReference type="SAM" id="SignalP"/>
    </source>
</evidence>
<dbReference type="Gene3D" id="1.20.144.10">
    <property type="entry name" value="Phosphatidic acid phosphatase type 2/haloperoxidase"/>
    <property type="match status" value="1"/>
</dbReference>
<keyword evidence="5" id="KW-1185">Reference proteome</keyword>
<organism evidence="4 5">
    <name type="scientific">Paractinoplanes durhamensis</name>
    <dbReference type="NCBI Taxonomy" id="113563"/>
    <lineage>
        <taxon>Bacteria</taxon>
        <taxon>Bacillati</taxon>
        <taxon>Actinomycetota</taxon>
        <taxon>Actinomycetes</taxon>
        <taxon>Micromonosporales</taxon>
        <taxon>Micromonosporaceae</taxon>
        <taxon>Paractinoplanes</taxon>
    </lineage>
</organism>
<feature type="chain" id="PRO_5047007606" evidence="2">
    <location>
        <begin position="32"/>
        <end position="592"/>
    </location>
</feature>
<dbReference type="InterPro" id="IPR036938">
    <property type="entry name" value="PAP2/HPO_sf"/>
</dbReference>
<proteinExistence type="predicted"/>
<dbReference type="RefSeq" id="WP_275414659.1">
    <property type="nucleotide sequence ID" value="NZ_BAAATX010000005.1"/>
</dbReference>
<accession>A0ABQ3YWJ3</accession>
<keyword evidence="1 2" id="KW-0732">Signal</keyword>
<dbReference type="SMART" id="SM00014">
    <property type="entry name" value="acidPPc"/>
    <property type="match status" value="1"/>
</dbReference>
<sequence>MEILFSRRTLLRSAVAAAMAPAVLAARPALAATAAAFVDDYKTNVTGNLTADTNAAVRILSGMQRLWRTGTAWNTGTALDEATLRANLRYCVRITGHRSAADEARAFIQDRQHQSYAAIAGLGPLAASYKAGALAVTGITAAPAGTPATKIDDAVPADAPAGSALGAGSATSALGQVVTLVNTVRGAYSSGNPSKAAYQYPRPWRMNAASQVVDTGAVDDLGFPIYDSPVTVVPQLLRQRSTTPAEDGGFPSGHTNAFYLAALAFAYAVPERFQELVTAAFDLAETRIVAGMHSPVDVIGGRILATALAAAILNDPANATVKTAARAQALSYFGPGITADAHRADPTDAYASRAANERIVTPKLTYGLPRGRSNAEMVVPTGAEVLLETRQPYLTAAQRREVLRTTALGAGWPLLDGTEFWGRLNLFAAADGYGAFDRDVVVTLDGTAADAWRNDIDGRGGLIKRGTGTLTLTGHNSYRGGTTVAAGTLAAASRTALGCGDVLLTGGTLQAADLTVNGDYRQQTGTLIARGGHLDVRGDAVLGTQSVLEVHGETVLRARRVSGKFGKVVAPAGYQATVTYTRTTVTVRLRRG</sequence>
<dbReference type="Proteomes" id="UP000637628">
    <property type="component" value="Unassembled WGS sequence"/>
</dbReference>
<evidence type="ECO:0000313" key="5">
    <source>
        <dbReference type="Proteomes" id="UP000637628"/>
    </source>
</evidence>
<feature type="domain" description="Phosphatidic acid phosphatase type 2/haloperoxidase" evidence="3">
    <location>
        <begin position="178"/>
        <end position="313"/>
    </location>
</feature>
<reference evidence="4 5" key="1">
    <citation type="submission" date="2021-01" db="EMBL/GenBank/DDBJ databases">
        <title>Whole genome shotgun sequence of Actinoplanes durhamensis NBRC 14914.</title>
        <authorList>
            <person name="Komaki H."/>
            <person name="Tamura T."/>
        </authorList>
    </citation>
    <scope>NUCLEOTIDE SEQUENCE [LARGE SCALE GENOMIC DNA]</scope>
    <source>
        <strain evidence="4 5">NBRC 14914</strain>
    </source>
</reference>
<dbReference type="InterPro" id="IPR000326">
    <property type="entry name" value="PAP2/HPO"/>
</dbReference>
<dbReference type="Pfam" id="PF12951">
    <property type="entry name" value="PATR"/>
    <property type="match status" value="1"/>
</dbReference>
<evidence type="ECO:0000256" key="1">
    <source>
        <dbReference type="ARBA" id="ARBA00022729"/>
    </source>
</evidence>
<dbReference type="SUPFAM" id="SSF48317">
    <property type="entry name" value="Acid phosphatase/Vanadium-dependent haloperoxidase"/>
    <property type="match status" value="1"/>
</dbReference>